<keyword evidence="3 6" id="KW-0963">Cytoplasm</keyword>
<evidence type="ECO:0000256" key="8">
    <source>
        <dbReference type="SAM" id="MobiDB-lite"/>
    </source>
</evidence>
<dbReference type="InterPro" id="IPR001865">
    <property type="entry name" value="Ribosomal_uS2"/>
</dbReference>
<evidence type="ECO:0000256" key="1">
    <source>
        <dbReference type="ARBA" id="ARBA00004496"/>
    </source>
</evidence>
<comment type="subunit">
    <text evidence="6">Component of the small ribosomal subunit. Mature ribosomes consist of a small (40S) and a large (60S) subunit. The 40S subunit contains about 33 different proteins and 1 molecule of RNA (18S). The 60S subunit contains about 49 different proteins and 3 molecules of RNA (25S, 5.8S and 5S). Interacts with RPS21.</text>
</comment>
<protein>
    <recommendedName>
        <fullName evidence="6">Small ribosomal subunit protein uS2</fullName>
    </recommendedName>
</protein>
<feature type="region of interest" description="Disordered" evidence="8">
    <location>
        <begin position="223"/>
        <end position="282"/>
    </location>
</feature>
<dbReference type="EMBL" id="KQ965762">
    <property type="protein sequence ID" value="KXS15385.1"/>
    <property type="molecule type" value="Genomic_DNA"/>
</dbReference>
<dbReference type="PROSITE" id="PS00963">
    <property type="entry name" value="RIBOSOMAL_S2_2"/>
    <property type="match status" value="1"/>
</dbReference>
<dbReference type="InterPro" id="IPR023591">
    <property type="entry name" value="Ribosomal_uS2_flav_dom_sf"/>
</dbReference>
<sequence length="282" mass="30966">MSKFPAILNPTAEDVQMLLAAQAHLGTKNCDKQMEQYVWKRRTDGIHVLNIMKTWEKLLLAARIIVAIENPADVTVISARPYGHRAVLKYAANTGATAVAGRFTPGTFTNYITKAFREPRLIVVTDPATDHQPVREASYVNIPVIALCDTESPLRHIDVAIPCNNRGKHSIGLMWWLLAREVLRLRGTLNRAQPWSLMVDMFFYRDPEEQEKDRAADEVKEIEAAPAKEYAGATGDWGAPEEEWGTSAPEATAAAPAGDSWGAPAATETGNWGDSAEGGAAW</sequence>
<dbReference type="AlphaFoldDB" id="A0A139AG28"/>
<dbReference type="GO" id="GO:0000028">
    <property type="term" value="P:ribosomal small subunit assembly"/>
    <property type="evidence" value="ECO:0007669"/>
    <property type="project" value="UniProtKB-UniRule"/>
</dbReference>
<dbReference type="InterPro" id="IPR018130">
    <property type="entry name" value="Ribosomal_uS2_CS"/>
</dbReference>
<dbReference type="Gene3D" id="3.40.50.10490">
    <property type="entry name" value="Glucose-6-phosphate isomerase like protein, domain 1"/>
    <property type="match status" value="1"/>
</dbReference>
<gene>
    <name evidence="6" type="primary">RPS0</name>
    <name evidence="9" type="ORF">M427DRAFT_155345</name>
</gene>
<evidence type="ECO:0000313" key="10">
    <source>
        <dbReference type="Proteomes" id="UP000070544"/>
    </source>
</evidence>
<accession>A0A139AG28</accession>
<keyword evidence="10" id="KW-1185">Reference proteome</keyword>
<dbReference type="STRING" id="1344416.A0A139AG28"/>
<dbReference type="InterPro" id="IPR027498">
    <property type="entry name" value="Ribosomal_uS2_euk"/>
</dbReference>
<dbReference type="PROSITE" id="PS00962">
    <property type="entry name" value="RIBOSOMAL_S2_1"/>
    <property type="match status" value="1"/>
</dbReference>
<name>A0A139AG28_GONPJ</name>
<dbReference type="GO" id="GO:0006412">
    <property type="term" value="P:translation"/>
    <property type="evidence" value="ECO:0007669"/>
    <property type="project" value="UniProtKB-UniRule"/>
</dbReference>
<evidence type="ECO:0000256" key="4">
    <source>
        <dbReference type="ARBA" id="ARBA00022980"/>
    </source>
</evidence>
<evidence type="ECO:0000256" key="2">
    <source>
        <dbReference type="ARBA" id="ARBA00006242"/>
    </source>
</evidence>
<comment type="subcellular location">
    <subcellularLocation>
        <location evidence="1 6">Cytoplasm</location>
    </subcellularLocation>
</comment>
<dbReference type="CDD" id="cd01425">
    <property type="entry name" value="RPS2"/>
    <property type="match status" value="1"/>
</dbReference>
<evidence type="ECO:0000256" key="6">
    <source>
        <dbReference type="HAMAP-Rule" id="MF_03015"/>
    </source>
</evidence>
<dbReference type="OMA" id="VKNFFEP"/>
<keyword evidence="4 6" id="KW-0689">Ribosomal protein</keyword>
<proteinExistence type="inferred from homology"/>
<dbReference type="GO" id="GO:0003735">
    <property type="term" value="F:structural constituent of ribosome"/>
    <property type="evidence" value="ECO:0007669"/>
    <property type="project" value="UniProtKB-UniRule"/>
</dbReference>
<dbReference type="OrthoDB" id="414863at2759"/>
<dbReference type="Proteomes" id="UP000070544">
    <property type="component" value="Unassembled WGS sequence"/>
</dbReference>
<reference evidence="9 10" key="1">
    <citation type="journal article" date="2015" name="Genome Biol. Evol.">
        <title>Phylogenomic analyses indicate that early fungi evolved digesting cell walls of algal ancestors of land plants.</title>
        <authorList>
            <person name="Chang Y."/>
            <person name="Wang S."/>
            <person name="Sekimoto S."/>
            <person name="Aerts A.L."/>
            <person name="Choi C."/>
            <person name="Clum A."/>
            <person name="LaButti K.M."/>
            <person name="Lindquist E.A."/>
            <person name="Yee Ngan C."/>
            <person name="Ohm R.A."/>
            <person name="Salamov A.A."/>
            <person name="Grigoriev I.V."/>
            <person name="Spatafora J.W."/>
            <person name="Berbee M.L."/>
        </authorList>
    </citation>
    <scope>NUCLEOTIDE SEQUENCE [LARGE SCALE GENOMIC DNA]</scope>
    <source>
        <strain evidence="9 10">JEL478</strain>
    </source>
</reference>
<feature type="compositionally biased region" description="Low complexity" evidence="8">
    <location>
        <begin position="248"/>
        <end position="257"/>
    </location>
</feature>
<evidence type="ECO:0000313" key="9">
    <source>
        <dbReference type="EMBL" id="KXS15385.1"/>
    </source>
</evidence>
<evidence type="ECO:0000256" key="5">
    <source>
        <dbReference type="ARBA" id="ARBA00023274"/>
    </source>
</evidence>
<dbReference type="GO" id="GO:0022627">
    <property type="term" value="C:cytosolic small ribosomal subunit"/>
    <property type="evidence" value="ECO:0007669"/>
    <property type="project" value="UniProtKB-UniRule"/>
</dbReference>
<dbReference type="InterPro" id="IPR005707">
    <property type="entry name" value="Ribosomal_uS2_euk/arc"/>
</dbReference>
<evidence type="ECO:0000256" key="7">
    <source>
        <dbReference type="RuleBase" id="RU003631"/>
    </source>
</evidence>
<organism evidence="9 10">
    <name type="scientific">Gonapodya prolifera (strain JEL478)</name>
    <name type="common">Monoblepharis prolifera</name>
    <dbReference type="NCBI Taxonomy" id="1344416"/>
    <lineage>
        <taxon>Eukaryota</taxon>
        <taxon>Fungi</taxon>
        <taxon>Fungi incertae sedis</taxon>
        <taxon>Chytridiomycota</taxon>
        <taxon>Chytridiomycota incertae sedis</taxon>
        <taxon>Monoblepharidomycetes</taxon>
        <taxon>Monoblepharidales</taxon>
        <taxon>Gonapodyaceae</taxon>
        <taxon>Gonapodya</taxon>
    </lineage>
</organism>
<dbReference type="PANTHER" id="PTHR11489">
    <property type="entry name" value="40S RIBOSOMAL PROTEIN SA"/>
    <property type="match status" value="1"/>
</dbReference>
<evidence type="ECO:0000256" key="3">
    <source>
        <dbReference type="ARBA" id="ARBA00022490"/>
    </source>
</evidence>
<dbReference type="NCBIfam" id="TIGR01012">
    <property type="entry name" value="uS2_euk_arch"/>
    <property type="match status" value="1"/>
</dbReference>
<dbReference type="SUPFAM" id="SSF52313">
    <property type="entry name" value="Ribosomal protein S2"/>
    <property type="match status" value="1"/>
</dbReference>
<comment type="similarity">
    <text evidence="2 6 7">Belongs to the universal ribosomal protein uS2 family.</text>
</comment>
<dbReference type="Pfam" id="PF00318">
    <property type="entry name" value="Ribosomal_S2"/>
    <property type="match status" value="2"/>
</dbReference>
<dbReference type="FunFam" id="3.40.50.10490:FF:000010">
    <property type="entry name" value="40S ribosomal protein S0"/>
    <property type="match status" value="1"/>
</dbReference>
<dbReference type="PRINTS" id="PR00395">
    <property type="entry name" value="RIBOSOMALS2"/>
</dbReference>
<dbReference type="HAMAP" id="MF_03015">
    <property type="entry name" value="Ribosomal_S2_euk"/>
    <property type="match status" value="1"/>
</dbReference>
<comment type="function">
    <text evidence="6">Required for the assembly and/or stability of the 40S ribosomal subunit. Required for the processing of the 20S rRNA-precursor to mature 18S rRNA in a late step of the maturation of 40S ribosomal subunits.</text>
</comment>
<keyword evidence="5 6" id="KW-0687">Ribonucleoprotein</keyword>